<keyword evidence="5" id="KW-1185">Reference proteome</keyword>
<dbReference type="AlphaFoldDB" id="A0A8S0W401"/>
<name>A0A8S0W401_CYCAE</name>
<feature type="compositionally biased region" description="Low complexity" evidence="2">
    <location>
        <begin position="77"/>
        <end position="86"/>
    </location>
</feature>
<reference evidence="4 5" key="1">
    <citation type="submission" date="2020-01" db="EMBL/GenBank/DDBJ databases">
        <authorList>
            <person name="Gupta K D."/>
        </authorList>
    </citation>
    <scope>NUCLEOTIDE SEQUENCE [LARGE SCALE GENOMIC DNA]</scope>
</reference>
<dbReference type="OrthoDB" id="10253878at2759"/>
<evidence type="ECO:0000313" key="5">
    <source>
        <dbReference type="Proteomes" id="UP000467700"/>
    </source>
</evidence>
<dbReference type="InterPro" id="IPR021150">
    <property type="entry name" value="Ubiq_cyt_c_chap"/>
</dbReference>
<evidence type="ECO:0000256" key="1">
    <source>
        <dbReference type="ARBA" id="ARBA00006407"/>
    </source>
</evidence>
<dbReference type="GO" id="GO:0005739">
    <property type="term" value="C:mitochondrion"/>
    <property type="evidence" value="ECO:0007669"/>
    <property type="project" value="TreeGrafter"/>
</dbReference>
<dbReference type="PANTHER" id="PTHR12184:SF1">
    <property type="entry name" value="UBIQUINOL-CYTOCHROME-C REDUCTASE COMPLEX ASSEMBLY FACTOR 1"/>
    <property type="match status" value="1"/>
</dbReference>
<dbReference type="PANTHER" id="PTHR12184">
    <property type="entry name" value="UBIQUINOL-CYTOCHROME C REDUCTASE COMPLEX ASSEMBLY FACTOR 1 FAMILY MEMBER"/>
    <property type="match status" value="1"/>
</dbReference>
<feature type="region of interest" description="Disordered" evidence="2">
    <location>
        <begin position="49"/>
        <end position="119"/>
    </location>
</feature>
<gene>
    <name evidence="4" type="ORF">AAE3_LOCUS11600</name>
</gene>
<feature type="domain" description="Ubiquinol-cytochrome c chaperone" evidence="3">
    <location>
        <begin position="273"/>
        <end position="344"/>
    </location>
</feature>
<feature type="domain" description="Ubiquinol-cytochrome c chaperone" evidence="3">
    <location>
        <begin position="171"/>
        <end position="226"/>
    </location>
</feature>
<dbReference type="Pfam" id="PF03981">
    <property type="entry name" value="Ubiq_cyt_C_chap"/>
    <property type="match status" value="2"/>
</dbReference>
<dbReference type="Proteomes" id="UP000467700">
    <property type="component" value="Unassembled WGS sequence"/>
</dbReference>
<comment type="similarity">
    <text evidence="1">Belongs to the CBP3 family.</text>
</comment>
<organism evidence="4 5">
    <name type="scientific">Cyclocybe aegerita</name>
    <name type="common">Black poplar mushroom</name>
    <name type="synonym">Agrocybe aegerita</name>
    <dbReference type="NCBI Taxonomy" id="1973307"/>
    <lineage>
        <taxon>Eukaryota</taxon>
        <taxon>Fungi</taxon>
        <taxon>Dikarya</taxon>
        <taxon>Basidiomycota</taxon>
        <taxon>Agaricomycotina</taxon>
        <taxon>Agaricomycetes</taxon>
        <taxon>Agaricomycetidae</taxon>
        <taxon>Agaricales</taxon>
        <taxon>Agaricineae</taxon>
        <taxon>Bolbitiaceae</taxon>
        <taxon>Cyclocybe</taxon>
    </lineage>
</organism>
<evidence type="ECO:0000259" key="3">
    <source>
        <dbReference type="Pfam" id="PF03981"/>
    </source>
</evidence>
<proteinExistence type="inferred from homology"/>
<evidence type="ECO:0000256" key="2">
    <source>
        <dbReference type="SAM" id="MobiDB-lite"/>
    </source>
</evidence>
<protein>
    <recommendedName>
        <fullName evidence="3">Ubiquinol-cytochrome c chaperone domain-containing protein</fullName>
    </recommendedName>
</protein>
<feature type="compositionally biased region" description="Polar residues" evidence="2">
    <location>
        <begin position="52"/>
        <end position="65"/>
    </location>
</feature>
<comment type="caution">
    <text evidence="4">The sequence shown here is derived from an EMBL/GenBank/DDBJ whole genome shotgun (WGS) entry which is preliminary data.</text>
</comment>
<dbReference type="InterPro" id="IPR007129">
    <property type="entry name" value="Ubiqinol_cyt_c_chaperone_CPB3"/>
</dbReference>
<evidence type="ECO:0000313" key="4">
    <source>
        <dbReference type="EMBL" id="CAA7269375.1"/>
    </source>
</evidence>
<accession>A0A8S0W401</accession>
<sequence>MASKKVFQIGPRPRKEIPWSCLLPPSLFTTMRPRSLLLRRFSPHRLPVPAQLSRSPVRSLATQAVQKRKTKTPSPPSSSSSKTPNPVSKPSPASPTSSSIPTRANSEGPPPKSWLTRKVESSPAAKRVFLGLTNLLGYGSPKQLAGRRAFVLYKDVCAPRPEEEEAFWRNSCHLPPTFQSWFTVTNFHVWLLTARLRALPVEHARHYEQALLDHFFIDVEDRIRAVLQPPTSFELPTPYTFSSTFYLNPYAPLPDGDEGGKPKKVKPRGRAPDRIVIRQMKIFKEQWMGMGISLSLGLVKSDQELAAAIWRNLLGARGASGIVLPSSSAPDVTGTNGYFRRAVNLVGGEVVNLSKVDLEKEERTDDGSGVHDFPPEEVDKYLAYPETMLTLVGYVRRELVRLAKVSDEDILQGDWEKLKFSSIGAGSGSGKLWMC</sequence>
<dbReference type="EMBL" id="CACVBS010000078">
    <property type="protein sequence ID" value="CAA7269375.1"/>
    <property type="molecule type" value="Genomic_DNA"/>
</dbReference>
<dbReference type="GO" id="GO:0034551">
    <property type="term" value="P:mitochondrial respiratory chain complex III assembly"/>
    <property type="evidence" value="ECO:0007669"/>
    <property type="project" value="TreeGrafter"/>
</dbReference>